<organism evidence="6">
    <name type="scientific">Nothobranchius kuhntae</name>
    <name type="common">Beira killifish</name>
    <dbReference type="NCBI Taxonomy" id="321403"/>
    <lineage>
        <taxon>Eukaryota</taxon>
        <taxon>Metazoa</taxon>
        <taxon>Chordata</taxon>
        <taxon>Craniata</taxon>
        <taxon>Vertebrata</taxon>
        <taxon>Euteleostomi</taxon>
        <taxon>Actinopterygii</taxon>
        <taxon>Neopterygii</taxon>
        <taxon>Teleostei</taxon>
        <taxon>Neoteleostei</taxon>
        <taxon>Acanthomorphata</taxon>
        <taxon>Ovalentaria</taxon>
        <taxon>Atherinomorphae</taxon>
        <taxon>Cyprinodontiformes</taxon>
        <taxon>Nothobranchiidae</taxon>
        <taxon>Nothobranchius</taxon>
    </lineage>
</organism>
<dbReference type="Pfam" id="PF12796">
    <property type="entry name" value="Ank_2"/>
    <property type="match status" value="1"/>
</dbReference>
<dbReference type="Gene3D" id="1.25.40.20">
    <property type="entry name" value="Ankyrin repeat-containing domain"/>
    <property type="match status" value="1"/>
</dbReference>
<dbReference type="SUPFAM" id="SSF48403">
    <property type="entry name" value="Ankyrin repeat"/>
    <property type="match status" value="1"/>
</dbReference>
<dbReference type="PROSITE" id="PS50088">
    <property type="entry name" value="ANK_REPEAT"/>
    <property type="match status" value="1"/>
</dbReference>
<evidence type="ECO:0000256" key="3">
    <source>
        <dbReference type="ARBA" id="ARBA00038122"/>
    </source>
</evidence>
<gene>
    <name evidence="6" type="primary">SOWAHD</name>
</gene>
<reference evidence="6" key="1">
    <citation type="submission" date="2016-05" db="EMBL/GenBank/DDBJ databases">
        <authorList>
            <person name="Lavstsen T."/>
            <person name="Jespersen J.S."/>
        </authorList>
    </citation>
    <scope>NUCLEOTIDE SEQUENCE</scope>
    <source>
        <tissue evidence="6">Brain</tissue>
    </source>
</reference>
<dbReference type="InterPro" id="IPR002110">
    <property type="entry name" value="Ankyrin_rpt"/>
</dbReference>
<keyword evidence="2 4" id="KW-0040">ANK repeat</keyword>
<dbReference type="PROSITE" id="PS50297">
    <property type="entry name" value="ANK_REP_REGION"/>
    <property type="match status" value="1"/>
</dbReference>
<dbReference type="PANTHER" id="PTHR14491">
    <property type="entry name" value="SOSONDOWAH, ISOFORM G"/>
    <property type="match status" value="1"/>
</dbReference>
<proteinExistence type="inferred from homology"/>
<name>A0A1A8J1P6_NOTKU</name>
<feature type="region of interest" description="Disordered" evidence="5">
    <location>
        <begin position="77"/>
        <end position="99"/>
    </location>
</feature>
<dbReference type="EMBL" id="HAED01017099">
    <property type="protein sequence ID" value="SBR03544.1"/>
    <property type="molecule type" value="Transcribed_RNA"/>
</dbReference>
<keyword evidence="1" id="KW-0677">Repeat</keyword>
<evidence type="ECO:0000256" key="5">
    <source>
        <dbReference type="SAM" id="MobiDB-lite"/>
    </source>
</evidence>
<comment type="similarity">
    <text evidence="3">Belongs to the SOWAH family.</text>
</comment>
<dbReference type="PANTHER" id="PTHR14491:SF8">
    <property type="entry name" value="ANKYRIN REPEAT DOMAIN-CONTAINING PROTEIN SOWAHD"/>
    <property type="match status" value="1"/>
</dbReference>
<evidence type="ECO:0000256" key="4">
    <source>
        <dbReference type="PROSITE-ProRule" id="PRU00023"/>
    </source>
</evidence>
<dbReference type="SMART" id="SM00248">
    <property type="entry name" value="ANK"/>
    <property type="match status" value="2"/>
</dbReference>
<reference evidence="6" key="2">
    <citation type="submission" date="2016-06" db="EMBL/GenBank/DDBJ databases">
        <title>The genome of a short-lived fish provides insights into sex chromosome evolution and the genetic control of aging.</title>
        <authorList>
            <person name="Reichwald K."/>
            <person name="Felder M."/>
            <person name="Petzold A."/>
            <person name="Koch P."/>
            <person name="Groth M."/>
            <person name="Platzer M."/>
        </authorList>
    </citation>
    <scope>NUCLEOTIDE SEQUENCE</scope>
    <source>
        <tissue evidence="6">Brain</tissue>
    </source>
</reference>
<evidence type="ECO:0000256" key="1">
    <source>
        <dbReference type="ARBA" id="ARBA00022737"/>
    </source>
</evidence>
<accession>A0A1A8J1P6</accession>
<evidence type="ECO:0000313" key="6">
    <source>
        <dbReference type="EMBL" id="SBR03544.1"/>
    </source>
</evidence>
<dbReference type="AlphaFoldDB" id="A0A1A8J1P6"/>
<feature type="repeat" description="ANK" evidence="4">
    <location>
        <begin position="213"/>
        <end position="246"/>
    </location>
</feature>
<dbReference type="InterPro" id="IPR036770">
    <property type="entry name" value="Ankyrin_rpt-contain_sf"/>
</dbReference>
<protein>
    <submittedName>
        <fullName evidence="6">Sosondowah ankyrin repeat domain family member D</fullName>
    </submittedName>
</protein>
<sequence>MRTVEQTGLAQVSNQRHLQGVLTKGNSPELWGSSMYRRGSEPAVGMNTDAHDGRAFRRTSVVERVARYGMPVMPGAFQRRSRLQRQQEDGSAPERSSLTTTTRKKYLKELLLSNSLSSVLSCHTLDENPQQDADWALYPMEHAWMLSAVEGNYETILEFISEDPLLLTRRDFISGYSVLHWLAKRGQDETLLRLLRYAERAELPVNVNVRGSGGLTPLHVASMHRQYTVIKLLVGAFGANVDAMDYNGRRAWQYLRHDAPLEMKELLGTWDDEHSGGAAQHPNKNANNNCAGPVNSTACDELDSGETEEVSHCEQKTRKTSSRKFGSIKKLMSSIRGKKS</sequence>
<evidence type="ECO:0000256" key="2">
    <source>
        <dbReference type="ARBA" id="ARBA00023043"/>
    </source>
</evidence>